<comment type="similarity">
    <text evidence="2">Belongs to the oxygen-dependent FAD-linked oxidoreductase family.</text>
</comment>
<comment type="caution">
    <text evidence="7">The sequence shown here is derived from an EMBL/GenBank/DDBJ whole genome shotgun (WGS) entry which is preliminary data.</text>
</comment>
<dbReference type="GO" id="GO:0016491">
    <property type="term" value="F:oxidoreductase activity"/>
    <property type="evidence" value="ECO:0007669"/>
    <property type="project" value="UniProtKB-KW"/>
</dbReference>
<keyword evidence="5" id="KW-0560">Oxidoreductase</keyword>
<dbReference type="InterPro" id="IPR012951">
    <property type="entry name" value="BBE"/>
</dbReference>
<dbReference type="PROSITE" id="PS00862">
    <property type="entry name" value="OX2_COVAL_FAD"/>
    <property type="match status" value="1"/>
</dbReference>
<dbReference type="PROSITE" id="PS51387">
    <property type="entry name" value="FAD_PCMH"/>
    <property type="match status" value="1"/>
</dbReference>
<dbReference type="EMBL" id="SMKO01000266">
    <property type="protein sequence ID" value="TDC87585.1"/>
    <property type="molecule type" value="Genomic_DNA"/>
</dbReference>
<accession>A0A4V2Y6B5</accession>
<sequence length="542" mass="58395">MHPPGQFVVGQPGVGLQLVEELPVEVIQVIFRSQGIHAFHFTIAINDRPGMPRRPCSAGSWLLSVNPVIRNGYRSGGGGVDALPARAWRDLARRVTGVVLIDGSDGYDAAFRPAGQRFGEVRPRAVVRCRAASDVVAALDFAQHNGLPVAVRSGGHDFAGRSTTTGLLIDLGELTGVSLKDGYAHIGAGTRLADVYRRLERHARTLAAGNGPSVAIAGLTLGGGLGFLGRIWGLTCDRLVGARVVRADGSLARCDEREHADLFWALRGGGAAGVGVVTELSFAPVPSPRCTAVKLRWDYRYAAQVMDAWQKWSPDAPDELAVSLLLTVPAEPHGQARVSLFGAAAGLSPAHTDDLLNDLIARAGARPNSRWRRQMSWTDMQATLAAHVPGGDGGHLFSRSGFFQQDIPPGPLNVLVDQLVADRRAGESRELDLTPWGGAYNRVPSHATAFPHRSERFLLKHTATLPPALPGTVPQESEWLRRSWETVQSWSSGGVYPNFPDPTLTDPGRTYWGDNLPRLERVKAVHDPHGILPGLHLREDSP</sequence>
<proteinExistence type="inferred from homology"/>
<protein>
    <submittedName>
        <fullName evidence="7">FAD-binding oxidoreductase</fullName>
    </submittedName>
</protein>
<dbReference type="InterPro" id="IPR050416">
    <property type="entry name" value="FAD-linked_Oxidoreductase"/>
</dbReference>
<dbReference type="SUPFAM" id="SSF56176">
    <property type="entry name" value="FAD-binding/transporter-associated domain-like"/>
    <property type="match status" value="1"/>
</dbReference>
<dbReference type="PANTHER" id="PTHR42973:SF39">
    <property type="entry name" value="FAD-BINDING PCMH-TYPE DOMAIN-CONTAINING PROTEIN"/>
    <property type="match status" value="1"/>
</dbReference>
<evidence type="ECO:0000256" key="1">
    <source>
        <dbReference type="ARBA" id="ARBA00001974"/>
    </source>
</evidence>
<dbReference type="InterPro" id="IPR016169">
    <property type="entry name" value="FAD-bd_PCMH_sub2"/>
</dbReference>
<dbReference type="Proteomes" id="UP000295258">
    <property type="component" value="Unassembled WGS sequence"/>
</dbReference>
<dbReference type="Gene3D" id="3.40.462.20">
    <property type="match status" value="1"/>
</dbReference>
<dbReference type="InterPro" id="IPR016166">
    <property type="entry name" value="FAD-bd_PCMH"/>
</dbReference>
<organism evidence="7 8">
    <name type="scientific">Nonomuraea deserti</name>
    <dbReference type="NCBI Taxonomy" id="1848322"/>
    <lineage>
        <taxon>Bacteria</taxon>
        <taxon>Bacillati</taxon>
        <taxon>Actinomycetota</taxon>
        <taxon>Actinomycetes</taxon>
        <taxon>Streptosporangiales</taxon>
        <taxon>Streptosporangiaceae</taxon>
        <taxon>Nonomuraea</taxon>
    </lineage>
</organism>
<dbReference type="InterPro" id="IPR036318">
    <property type="entry name" value="FAD-bd_PCMH-like_sf"/>
</dbReference>
<dbReference type="Gene3D" id="3.30.43.10">
    <property type="entry name" value="Uridine Diphospho-n-acetylenolpyruvylglucosamine Reductase, domain 2"/>
    <property type="match status" value="1"/>
</dbReference>
<dbReference type="Gene3D" id="3.30.465.10">
    <property type="match status" value="1"/>
</dbReference>
<evidence type="ECO:0000256" key="3">
    <source>
        <dbReference type="ARBA" id="ARBA00022630"/>
    </source>
</evidence>
<evidence type="ECO:0000256" key="5">
    <source>
        <dbReference type="ARBA" id="ARBA00023002"/>
    </source>
</evidence>
<dbReference type="InterPro" id="IPR006094">
    <property type="entry name" value="Oxid_FAD_bind_N"/>
</dbReference>
<feature type="domain" description="FAD-binding PCMH-type" evidence="6">
    <location>
        <begin position="118"/>
        <end position="287"/>
    </location>
</feature>
<keyword evidence="8" id="KW-1185">Reference proteome</keyword>
<evidence type="ECO:0000313" key="7">
    <source>
        <dbReference type="EMBL" id="TDC87585.1"/>
    </source>
</evidence>
<comment type="cofactor">
    <cofactor evidence="1">
        <name>FAD</name>
        <dbReference type="ChEBI" id="CHEBI:57692"/>
    </cofactor>
</comment>
<dbReference type="InterPro" id="IPR016167">
    <property type="entry name" value="FAD-bd_PCMH_sub1"/>
</dbReference>
<evidence type="ECO:0000313" key="8">
    <source>
        <dbReference type="Proteomes" id="UP000295258"/>
    </source>
</evidence>
<dbReference type="InterPro" id="IPR006093">
    <property type="entry name" value="Oxy_OxRdtase_FAD_BS"/>
</dbReference>
<reference evidence="7 8" key="1">
    <citation type="submission" date="2019-03" db="EMBL/GenBank/DDBJ databases">
        <title>Draft genome sequences of novel Actinobacteria.</title>
        <authorList>
            <person name="Sahin N."/>
            <person name="Ay H."/>
            <person name="Saygin H."/>
        </authorList>
    </citation>
    <scope>NUCLEOTIDE SEQUENCE [LARGE SCALE GENOMIC DNA]</scope>
    <source>
        <strain evidence="7 8">KC310</strain>
    </source>
</reference>
<evidence type="ECO:0000256" key="2">
    <source>
        <dbReference type="ARBA" id="ARBA00005466"/>
    </source>
</evidence>
<dbReference type="AlphaFoldDB" id="A0A4V2Y6B5"/>
<gene>
    <name evidence="7" type="ORF">E1292_46550</name>
</gene>
<dbReference type="Pfam" id="PF01565">
    <property type="entry name" value="FAD_binding_4"/>
    <property type="match status" value="1"/>
</dbReference>
<keyword evidence="3" id="KW-0285">Flavoprotein</keyword>
<evidence type="ECO:0000256" key="4">
    <source>
        <dbReference type="ARBA" id="ARBA00022827"/>
    </source>
</evidence>
<dbReference type="Pfam" id="PF08031">
    <property type="entry name" value="BBE"/>
    <property type="match status" value="1"/>
</dbReference>
<evidence type="ECO:0000259" key="6">
    <source>
        <dbReference type="PROSITE" id="PS51387"/>
    </source>
</evidence>
<dbReference type="PANTHER" id="PTHR42973">
    <property type="entry name" value="BINDING OXIDOREDUCTASE, PUTATIVE (AFU_ORTHOLOGUE AFUA_1G17690)-RELATED"/>
    <property type="match status" value="1"/>
</dbReference>
<dbReference type="GO" id="GO:0071949">
    <property type="term" value="F:FAD binding"/>
    <property type="evidence" value="ECO:0007669"/>
    <property type="project" value="InterPro"/>
</dbReference>
<name>A0A4V2Y6B5_9ACTN</name>
<keyword evidence="4" id="KW-0274">FAD</keyword>